<comment type="caution">
    <text evidence="2">The sequence shown here is derived from an EMBL/GenBank/DDBJ whole genome shotgun (WGS) entry which is preliminary data.</text>
</comment>
<dbReference type="Proteomes" id="UP000585474">
    <property type="component" value="Unassembled WGS sequence"/>
</dbReference>
<evidence type="ECO:0000256" key="1">
    <source>
        <dbReference type="SAM" id="Phobius"/>
    </source>
</evidence>
<keyword evidence="1" id="KW-1133">Transmembrane helix</keyword>
<evidence type="ECO:0000313" key="2">
    <source>
        <dbReference type="EMBL" id="GFZ01573.1"/>
    </source>
</evidence>
<proteinExistence type="predicted"/>
<organism evidence="2 3">
    <name type="scientific">Actinidia rufa</name>
    <dbReference type="NCBI Taxonomy" id="165716"/>
    <lineage>
        <taxon>Eukaryota</taxon>
        <taxon>Viridiplantae</taxon>
        <taxon>Streptophyta</taxon>
        <taxon>Embryophyta</taxon>
        <taxon>Tracheophyta</taxon>
        <taxon>Spermatophyta</taxon>
        <taxon>Magnoliopsida</taxon>
        <taxon>eudicotyledons</taxon>
        <taxon>Gunneridae</taxon>
        <taxon>Pentapetalae</taxon>
        <taxon>asterids</taxon>
        <taxon>Ericales</taxon>
        <taxon>Actinidiaceae</taxon>
        <taxon>Actinidia</taxon>
    </lineage>
</organism>
<dbReference type="AlphaFoldDB" id="A0A7J0FSB5"/>
<dbReference type="OrthoDB" id="813327at2759"/>
<evidence type="ECO:0000313" key="3">
    <source>
        <dbReference type="Proteomes" id="UP000585474"/>
    </source>
</evidence>
<feature type="transmembrane region" description="Helical" evidence="1">
    <location>
        <begin position="37"/>
        <end position="59"/>
    </location>
</feature>
<gene>
    <name evidence="2" type="ORF">Acr_15g0001820</name>
</gene>
<reference evidence="2 3" key="1">
    <citation type="submission" date="2019-07" db="EMBL/GenBank/DDBJ databases">
        <title>De Novo Assembly of kiwifruit Actinidia rufa.</title>
        <authorList>
            <person name="Sugita-Konishi S."/>
            <person name="Sato K."/>
            <person name="Mori E."/>
            <person name="Abe Y."/>
            <person name="Kisaki G."/>
            <person name="Hamano K."/>
            <person name="Suezawa K."/>
            <person name="Otani M."/>
            <person name="Fukuda T."/>
            <person name="Manabe T."/>
            <person name="Gomi K."/>
            <person name="Tabuchi M."/>
            <person name="Akimitsu K."/>
            <person name="Kataoka I."/>
        </authorList>
    </citation>
    <scope>NUCLEOTIDE SEQUENCE [LARGE SCALE GENOMIC DNA]</scope>
    <source>
        <strain evidence="3">cv. Fuchu</strain>
    </source>
</reference>
<accession>A0A7J0FSB5</accession>
<keyword evidence="1" id="KW-0472">Membrane</keyword>
<name>A0A7J0FSB5_9ERIC</name>
<protein>
    <submittedName>
        <fullName evidence="2">Uncharacterized protein</fullName>
    </submittedName>
</protein>
<keyword evidence="1" id="KW-0812">Transmembrane</keyword>
<sequence length="102" mass="11545">MTYWVAYGLRISPAMAPAAYNQLPVLRNKHYAMDGKIMAFTVIAIFSLFILSLISVPCLRRRALLANSESSDQSVRWWSYPLLVLKRQRRSTSPPETPSGSI</sequence>
<dbReference type="EMBL" id="BJWL01000015">
    <property type="protein sequence ID" value="GFZ01573.1"/>
    <property type="molecule type" value="Genomic_DNA"/>
</dbReference>
<keyword evidence="3" id="KW-1185">Reference proteome</keyword>